<dbReference type="InterPro" id="IPR013256">
    <property type="entry name" value="Chromatin_SPT2"/>
</dbReference>
<feature type="region of interest" description="Disordered" evidence="3">
    <location>
        <begin position="86"/>
        <end position="243"/>
    </location>
</feature>
<comment type="similarity">
    <text evidence="1">Belongs to the SPT2 family.</text>
</comment>
<dbReference type="SMART" id="SM00784">
    <property type="entry name" value="SPT2"/>
    <property type="match status" value="1"/>
</dbReference>
<feature type="compositionally biased region" description="Low complexity" evidence="3">
    <location>
        <begin position="188"/>
        <end position="201"/>
    </location>
</feature>
<dbReference type="EMBL" id="JADCUA010000007">
    <property type="protein sequence ID" value="KAH9838379.1"/>
    <property type="molecule type" value="Genomic_DNA"/>
</dbReference>
<feature type="region of interest" description="Disordered" evidence="3">
    <location>
        <begin position="262"/>
        <end position="320"/>
    </location>
</feature>
<keyword evidence="5" id="KW-1185">Reference proteome</keyword>
<name>A0ABQ8KK84_9APHY</name>
<sequence>MELEMRHGANGGRRANSSGYSKAGRRLPGGAVDITTSNNGAQSDGKSTMSVRQRLAQAPATLIKLNVNKRDTRTIDEILQDRAKAKAKTLEGEEAKDFKDWFGKAKETKVVSQVGSTSTSRANTPAGGSSQKTALQRTQSGSASPAAKTPNPPRPSSSTTMPKSSSVQRPAPSRPLPTKSVPSTSSRTPVASSRVTATTSSKLAAPVSKPVPRKRQRSLSSSSSRSPSPPPAKKRGTSSGNDISSEIWKLFGKDRSRYVAADVMSDDEDMEAGASDLEREELRSARIARKEDEIAMEAEKRHEEEKRRKRKEKESRDRRG</sequence>
<gene>
    <name evidence="4" type="ORF">C8Q71DRAFT_750825</name>
</gene>
<feature type="compositionally biased region" description="Basic and acidic residues" evidence="3">
    <location>
        <begin position="86"/>
        <end position="109"/>
    </location>
</feature>
<dbReference type="PANTHER" id="PTHR22691">
    <property type="entry name" value="YEAST SPT2-RELATED"/>
    <property type="match status" value="1"/>
</dbReference>
<feature type="compositionally biased region" description="Polar residues" evidence="3">
    <location>
        <begin position="34"/>
        <end position="51"/>
    </location>
</feature>
<evidence type="ECO:0000256" key="3">
    <source>
        <dbReference type="SAM" id="MobiDB-lite"/>
    </source>
</evidence>
<proteinExistence type="inferred from homology"/>
<feature type="region of interest" description="Disordered" evidence="3">
    <location>
        <begin position="1"/>
        <end position="51"/>
    </location>
</feature>
<dbReference type="GeneID" id="72004020"/>
<evidence type="ECO:0000256" key="1">
    <source>
        <dbReference type="ARBA" id="ARBA00006461"/>
    </source>
</evidence>
<keyword evidence="2" id="KW-0175">Coiled coil</keyword>
<protein>
    <submittedName>
        <fullName evidence="4">SPT2 chromatin protein-domain-containing protein</fullName>
    </submittedName>
</protein>
<dbReference type="Proteomes" id="UP000814176">
    <property type="component" value="Unassembled WGS sequence"/>
</dbReference>
<organism evidence="4 5">
    <name type="scientific">Rhodofomes roseus</name>
    <dbReference type="NCBI Taxonomy" id="34475"/>
    <lineage>
        <taxon>Eukaryota</taxon>
        <taxon>Fungi</taxon>
        <taxon>Dikarya</taxon>
        <taxon>Basidiomycota</taxon>
        <taxon>Agaricomycotina</taxon>
        <taxon>Agaricomycetes</taxon>
        <taxon>Polyporales</taxon>
        <taxon>Rhodofomes</taxon>
    </lineage>
</organism>
<evidence type="ECO:0000313" key="5">
    <source>
        <dbReference type="Proteomes" id="UP000814176"/>
    </source>
</evidence>
<dbReference type="RefSeq" id="XP_047780294.1">
    <property type="nucleotide sequence ID" value="XM_047923288.1"/>
</dbReference>
<feature type="compositionally biased region" description="Basic and acidic residues" evidence="3">
    <location>
        <begin position="276"/>
        <end position="320"/>
    </location>
</feature>
<evidence type="ECO:0000256" key="2">
    <source>
        <dbReference type="ARBA" id="ARBA00023054"/>
    </source>
</evidence>
<reference evidence="4 5" key="1">
    <citation type="journal article" date="2021" name="Environ. Microbiol.">
        <title>Gene family expansions and transcriptome signatures uncover fungal adaptations to wood decay.</title>
        <authorList>
            <person name="Hage H."/>
            <person name="Miyauchi S."/>
            <person name="Viragh M."/>
            <person name="Drula E."/>
            <person name="Min B."/>
            <person name="Chaduli D."/>
            <person name="Navarro D."/>
            <person name="Favel A."/>
            <person name="Norest M."/>
            <person name="Lesage-Meessen L."/>
            <person name="Balint B."/>
            <person name="Merenyi Z."/>
            <person name="de Eugenio L."/>
            <person name="Morin E."/>
            <person name="Martinez A.T."/>
            <person name="Baldrian P."/>
            <person name="Stursova M."/>
            <person name="Martinez M.J."/>
            <person name="Novotny C."/>
            <person name="Magnuson J.K."/>
            <person name="Spatafora J.W."/>
            <person name="Maurice S."/>
            <person name="Pangilinan J."/>
            <person name="Andreopoulos W."/>
            <person name="LaButti K."/>
            <person name="Hundley H."/>
            <person name="Na H."/>
            <person name="Kuo A."/>
            <person name="Barry K."/>
            <person name="Lipzen A."/>
            <person name="Henrissat B."/>
            <person name="Riley R."/>
            <person name="Ahrendt S."/>
            <person name="Nagy L.G."/>
            <person name="Grigoriev I.V."/>
            <person name="Martin F."/>
            <person name="Rosso M.N."/>
        </authorList>
    </citation>
    <scope>NUCLEOTIDE SEQUENCE [LARGE SCALE GENOMIC DNA]</scope>
    <source>
        <strain evidence="4 5">CIRM-BRFM 1785</strain>
    </source>
</reference>
<dbReference type="Pfam" id="PF08243">
    <property type="entry name" value="SPT2"/>
    <property type="match status" value="1"/>
</dbReference>
<accession>A0ABQ8KK84</accession>
<feature type="compositionally biased region" description="Low complexity" evidence="3">
    <location>
        <begin position="156"/>
        <end position="166"/>
    </location>
</feature>
<feature type="compositionally biased region" description="Polar residues" evidence="3">
    <location>
        <begin position="110"/>
        <end position="143"/>
    </location>
</feature>
<dbReference type="PANTHER" id="PTHR22691:SF8">
    <property type="entry name" value="PROTEIN SPT2 HOMOLOG"/>
    <property type="match status" value="1"/>
</dbReference>
<evidence type="ECO:0000313" key="4">
    <source>
        <dbReference type="EMBL" id="KAH9838379.1"/>
    </source>
</evidence>
<comment type="caution">
    <text evidence="4">The sequence shown here is derived from an EMBL/GenBank/DDBJ whole genome shotgun (WGS) entry which is preliminary data.</text>
</comment>